<keyword evidence="3" id="KW-1185">Reference proteome</keyword>
<feature type="region of interest" description="Disordered" evidence="2">
    <location>
        <begin position="1"/>
        <end position="49"/>
    </location>
</feature>
<dbReference type="CTD" id="203238"/>
<reference evidence="4" key="1">
    <citation type="submission" date="2025-08" db="UniProtKB">
        <authorList>
            <consortium name="RefSeq"/>
        </authorList>
    </citation>
    <scope>IDENTIFICATION</scope>
</reference>
<feature type="compositionally biased region" description="Polar residues" evidence="2">
    <location>
        <begin position="1329"/>
        <end position="1343"/>
    </location>
</feature>
<dbReference type="PANTHER" id="PTHR37476:SF1">
    <property type="entry name" value="COILED-COIL DOMAIN-CONTAINING PROTEIN 171"/>
    <property type="match status" value="1"/>
</dbReference>
<feature type="coiled-coil region" evidence="1">
    <location>
        <begin position="319"/>
        <end position="413"/>
    </location>
</feature>
<dbReference type="PANTHER" id="PTHR37476">
    <property type="entry name" value="COILED-COIL DOMAIN-CONTAINING PROTEIN 171"/>
    <property type="match status" value="1"/>
</dbReference>
<dbReference type="OrthoDB" id="287623at2759"/>
<feature type="compositionally biased region" description="Basic residues" evidence="2">
    <location>
        <begin position="1344"/>
        <end position="1358"/>
    </location>
</feature>
<dbReference type="KEGG" id="aplc:110985851"/>
<dbReference type="GeneID" id="110985851"/>
<feature type="coiled-coil region" evidence="1">
    <location>
        <begin position="154"/>
        <end position="248"/>
    </location>
</feature>
<keyword evidence="1" id="KW-0175">Coiled coil</keyword>
<proteinExistence type="predicted"/>
<feature type="coiled-coil region" evidence="1">
    <location>
        <begin position="1012"/>
        <end position="1156"/>
    </location>
</feature>
<accession>A0A8B7ZDM1</accession>
<feature type="coiled-coil region" evidence="1">
    <location>
        <begin position="460"/>
        <end position="575"/>
    </location>
</feature>
<evidence type="ECO:0000313" key="3">
    <source>
        <dbReference type="Proteomes" id="UP000694845"/>
    </source>
</evidence>
<organism evidence="3 4">
    <name type="scientific">Acanthaster planci</name>
    <name type="common">Crown-of-thorns starfish</name>
    <dbReference type="NCBI Taxonomy" id="133434"/>
    <lineage>
        <taxon>Eukaryota</taxon>
        <taxon>Metazoa</taxon>
        <taxon>Echinodermata</taxon>
        <taxon>Eleutherozoa</taxon>
        <taxon>Asterozoa</taxon>
        <taxon>Asteroidea</taxon>
        <taxon>Valvatacea</taxon>
        <taxon>Valvatida</taxon>
        <taxon>Acanthasteridae</taxon>
        <taxon>Acanthaster</taxon>
    </lineage>
</organism>
<dbReference type="Gene3D" id="1.20.1480.30">
    <property type="entry name" value="Designed four-helix bundle protein"/>
    <property type="match status" value="1"/>
</dbReference>
<feature type="region of interest" description="Disordered" evidence="2">
    <location>
        <begin position="1329"/>
        <end position="1358"/>
    </location>
</feature>
<gene>
    <name evidence="4" type="primary">LOC110985851</name>
</gene>
<evidence type="ECO:0000256" key="1">
    <source>
        <dbReference type="SAM" id="Coils"/>
    </source>
</evidence>
<feature type="coiled-coil region" evidence="1">
    <location>
        <begin position="716"/>
        <end position="795"/>
    </location>
</feature>
<feature type="compositionally biased region" description="Polar residues" evidence="2">
    <location>
        <begin position="1"/>
        <end position="27"/>
    </location>
</feature>
<dbReference type="OMA" id="CRRFECD"/>
<protein>
    <submittedName>
        <fullName evidence="4">Coiled-coil domain-containing protein 171-like isoform X1</fullName>
    </submittedName>
</protein>
<sequence>MHPIKSSTTTYNHDTMATKSPQGTSVMTGEMSARESDVRRKSSPFLDDSEAAEELRQLRLKIARLQDENQSEIDMNNELRKRVTQLENEKLKLTASSNEEVNQLEAQVARLRAQFERGEAARQQLEYEIAVAKRGISQEKSLAGEREDSLNAILETHKEKISELTSKVQDLQSSLVSQRRFADETDVKLRTSLEEKERELQAARAEQDVIRSEKEQLEQVFHEQENIYAETQEKVNDLKTERDTQTNTVRQQLRELQYAAEREDRLKKEVEVTIGRIKTLEETIEAERAAHLESKFNSELVQLQVRDLKGALDVEKSAHAEVEHNAEIMTKQLRDLEVRLEEERSSASNAKHQAESFSRENELLKQQLGAETNSKTSIITNMSAQLEIHQKNFDELKQELSKAKKRQIYLEETYGGSMQELELLLHNFQLNGDKITSKKLAKGKKGDAKNKENLSPMLVLETLRHTLTDYQKRLDTTSQELTKMKSRSEKMAAECEKYREVTWTRSQTMQDLQKKFSSSYKEVEQLRHQLSESESQVTSLKMELQQATHRGEMEGTKAADRMEEFERRLKENQDEEEKRRIYLHSLYQRIMAGRVVLDPKEPVLSSFAWDELSIAVQDQVVGLMTGLTRANEKVAHLETVIHNKDELLREVQHAHEESLERLSVKGKEREKEWRRQRSQLEEQFSQQLADLHIKSQKTQNLADQAWEKARLTGAVKQGLEAECSQLGDQLTQATRERSGLLIGCCLLAGALLPMFSRVNQLAAQRTSLEEQIHSLETMRQQARELANTLSMEEADLGKDLRDISQSARNPVMLFRKAVIVVLAANRLNHLGLRSCGIFTAVDNPSGIHSVPVCSGNIKPSQRPFMGLKSSPDKQTQRSNVQSQIPDWFTSSALLTTVVDSCMELQELLTDKEQLNGSQPQTINNTAKSCFVRLMSKLTPIFEASCPHPSRRSYGKRDKGMLIRLLGYGLSQGMAHSSPAGKTHMASSQEIMACLQRNIINFTQRLHTAEVERRSLRVETAKLRQDNEELKMEKERAKDMENEITQLRDIRHNMVMKEKFDSVCQELSKALSREQQAQELLNEQSRQLEELGMRLNMYTTEELEKDATITEAVKGLSEAKMELRRKEQSIHQLSKKLSLLEEEKKSLQGSVQDVQEVLRSSNKEKDKLAGYLQAVQGAVEDIKRHLVSRADNRSVDAALRQVLIHPEKRGLDGISAEVIAIKSLVAAFVDTVQTSLSRLVALETEITSHKQHTATLKEELNAACLRAYPDDGQEQVRDDFMGQGSSRIPERSFGRSRPLYETDRSYKEQFVPLREEPDFSMMTQEGASGMKTSLYTPQTPLATSTRRKTPSKARNFNHH</sequence>
<dbReference type="Proteomes" id="UP000694845">
    <property type="component" value="Unplaced"/>
</dbReference>
<evidence type="ECO:0000256" key="2">
    <source>
        <dbReference type="SAM" id="MobiDB-lite"/>
    </source>
</evidence>
<evidence type="ECO:0000313" key="4">
    <source>
        <dbReference type="RefSeq" id="XP_022102940.1"/>
    </source>
</evidence>
<name>A0A8B7ZDM1_ACAPL</name>
<dbReference type="RefSeq" id="XP_022102940.1">
    <property type="nucleotide sequence ID" value="XM_022247248.1"/>
</dbReference>